<evidence type="ECO:0000256" key="2">
    <source>
        <dbReference type="ARBA" id="ARBA00022692"/>
    </source>
</evidence>
<dbReference type="InterPro" id="IPR012908">
    <property type="entry name" value="PGAP1-ab_dom-like"/>
</dbReference>
<keyword evidence="3" id="KW-0378">Hydrolase</keyword>
<sequence>MFHWPTFFGILYQLFLTLHPCPLMRIHFDENKKFPKYGLYAYSEGKLTEKARAMEFTGAPVVFVPGNSGSYKQARSFASVAIRKGLDNNWNHHLDYFTVLVVVDKMVDFDMEM</sequence>
<dbReference type="EMBL" id="CAQQ02003872">
    <property type="status" value="NOT_ANNOTATED_CDS"/>
    <property type="molecule type" value="Genomic_DNA"/>
</dbReference>
<keyword evidence="2" id="KW-0812">Transmembrane</keyword>
<keyword evidence="4" id="KW-1133">Transmembrane helix</keyword>
<evidence type="ECO:0000256" key="4">
    <source>
        <dbReference type="ARBA" id="ARBA00022989"/>
    </source>
</evidence>
<feature type="chain" id="PRO_5004576987" description="GPI inositol-deacylase PGAP1-like alpha/beta domain-containing protein" evidence="6">
    <location>
        <begin position="18"/>
        <end position="113"/>
    </location>
</feature>
<dbReference type="EMBL" id="CAQQ02003871">
    <property type="status" value="NOT_ANNOTATED_CDS"/>
    <property type="molecule type" value="Genomic_DNA"/>
</dbReference>
<dbReference type="PANTHER" id="PTHR15495">
    <property type="entry name" value="NEGATIVE REGULATOR OF VESICLE FORMATION-RELATED"/>
    <property type="match status" value="1"/>
</dbReference>
<feature type="domain" description="GPI inositol-deacylase PGAP1-like alpha/beta" evidence="7">
    <location>
        <begin position="56"/>
        <end position="99"/>
    </location>
</feature>
<protein>
    <recommendedName>
        <fullName evidence="7">GPI inositol-deacylase PGAP1-like alpha/beta domain-containing protein</fullName>
    </recommendedName>
</protein>
<accession>T1GKA2</accession>
<dbReference type="PANTHER" id="PTHR15495:SF7">
    <property type="entry name" value="GPI INOSITOL-DEACYLASE"/>
    <property type="match status" value="1"/>
</dbReference>
<evidence type="ECO:0000256" key="3">
    <source>
        <dbReference type="ARBA" id="ARBA00022801"/>
    </source>
</evidence>
<name>T1GKA2_MEGSC</name>
<keyword evidence="9" id="KW-1185">Reference proteome</keyword>
<dbReference type="Pfam" id="PF07819">
    <property type="entry name" value="PGAP1"/>
    <property type="match status" value="1"/>
</dbReference>
<evidence type="ECO:0000256" key="6">
    <source>
        <dbReference type="SAM" id="SignalP"/>
    </source>
</evidence>
<dbReference type="InterPro" id="IPR039529">
    <property type="entry name" value="PGAP1/BST1"/>
</dbReference>
<dbReference type="GO" id="GO:0006505">
    <property type="term" value="P:GPI anchor metabolic process"/>
    <property type="evidence" value="ECO:0007669"/>
    <property type="project" value="TreeGrafter"/>
</dbReference>
<keyword evidence="5" id="KW-0472">Membrane</keyword>
<dbReference type="EMBL" id="CAQQ02003867">
    <property type="status" value="NOT_ANNOTATED_CDS"/>
    <property type="molecule type" value="Genomic_DNA"/>
</dbReference>
<comment type="subcellular location">
    <subcellularLocation>
        <location evidence="1">Endomembrane system</location>
    </subcellularLocation>
</comment>
<dbReference type="AlphaFoldDB" id="T1GKA2"/>
<dbReference type="STRING" id="36166.T1GKA2"/>
<dbReference type="GO" id="GO:0050185">
    <property type="term" value="F:phosphatidylinositol deacylase activity"/>
    <property type="evidence" value="ECO:0007669"/>
    <property type="project" value="TreeGrafter"/>
</dbReference>
<dbReference type="HOGENOM" id="CLU_2136316_0_0_1"/>
<reference evidence="9" key="1">
    <citation type="submission" date="2013-02" db="EMBL/GenBank/DDBJ databases">
        <authorList>
            <person name="Hughes D."/>
        </authorList>
    </citation>
    <scope>NUCLEOTIDE SEQUENCE</scope>
    <source>
        <strain>Durham</strain>
        <strain evidence="9">NC isolate 2 -- Noor lab</strain>
    </source>
</reference>
<reference evidence="8" key="2">
    <citation type="submission" date="2015-06" db="UniProtKB">
        <authorList>
            <consortium name="EnsemblMetazoa"/>
        </authorList>
    </citation>
    <scope>IDENTIFICATION</scope>
</reference>
<feature type="signal peptide" evidence="6">
    <location>
        <begin position="1"/>
        <end position="17"/>
    </location>
</feature>
<dbReference type="EMBL" id="CAQQ02003869">
    <property type="status" value="NOT_ANNOTATED_CDS"/>
    <property type="molecule type" value="Genomic_DNA"/>
</dbReference>
<keyword evidence="6" id="KW-0732">Signal</keyword>
<evidence type="ECO:0000313" key="9">
    <source>
        <dbReference type="Proteomes" id="UP000015102"/>
    </source>
</evidence>
<dbReference type="GO" id="GO:0016020">
    <property type="term" value="C:membrane"/>
    <property type="evidence" value="ECO:0007669"/>
    <property type="project" value="GOC"/>
</dbReference>
<evidence type="ECO:0000313" key="8">
    <source>
        <dbReference type="EnsemblMetazoa" id="MESCA003921-PA"/>
    </source>
</evidence>
<dbReference type="GO" id="GO:0005783">
    <property type="term" value="C:endoplasmic reticulum"/>
    <property type="evidence" value="ECO:0007669"/>
    <property type="project" value="TreeGrafter"/>
</dbReference>
<dbReference type="Proteomes" id="UP000015102">
    <property type="component" value="Unassembled WGS sequence"/>
</dbReference>
<evidence type="ECO:0000256" key="5">
    <source>
        <dbReference type="ARBA" id="ARBA00023136"/>
    </source>
</evidence>
<proteinExistence type="predicted"/>
<evidence type="ECO:0000256" key="1">
    <source>
        <dbReference type="ARBA" id="ARBA00004308"/>
    </source>
</evidence>
<evidence type="ECO:0000259" key="7">
    <source>
        <dbReference type="Pfam" id="PF07819"/>
    </source>
</evidence>
<dbReference type="EnsemblMetazoa" id="MESCA003921-RA">
    <property type="protein sequence ID" value="MESCA003921-PA"/>
    <property type="gene ID" value="MESCA003921"/>
</dbReference>
<dbReference type="EMBL" id="CAQQ02003870">
    <property type="status" value="NOT_ANNOTATED_CDS"/>
    <property type="molecule type" value="Genomic_DNA"/>
</dbReference>
<organism evidence="8 9">
    <name type="scientific">Megaselia scalaris</name>
    <name type="common">Humpbacked fly</name>
    <name type="synonym">Phora scalaris</name>
    <dbReference type="NCBI Taxonomy" id="36166"/>
    <lineage>
        <taxon>Eukaryota</taxon>
        <taxon>Metazoa</taxon>
        <taxon>Ecdysozoa</taxon>
        <taxon>Arthropoda</taxon>
        <taxon>Hexapoda</taxon>
        <taxon>Insecta</taxon>
        <taxon>Pterygota</taxon>
        <taxon>Neoptera</taxon>
        <taxon>Endopterygota</taxon>
        <taxon>Diptera</taxon>
        <taxon>Brachycera</taxon>
        <taxon>Muscomorpha</taxon>
        <taxon>Platypezoidea</taxon>
        <taxon>Phoridae</taxon>
        <taxon>Megaseliini</taxon>
        <taxon>Megaselia</taxon>
    </lineage>
</organism>
<dbReference type="GO" id="GO:0006888">
    <property type="term" value="P:endoplasmic reticulum to Golgi vesicle-mediated transport"/>
    <property type="evidence" value="ECO:0007669"/>
    <property type="project" value="TreeGrafter"/>
</dbReference>
<dbReference type="EMBL" id="CAQQ02003868">
    <property type="status" value="NOT_ANNOTATED_CDS"/>
    <property type="molecule type" value="Genomic_DNA"/>
</dbReference>